<evidence type="ECO:0000256" key="8">
    <source>
        <dbReference type="SAM" id="Phobius"/>
    </source>
</evidence>
<feature type="transmembrane region" description="Helical" evidence="8">
    <location>
        <begin position="371"/>
        <end position="391"/>
    </location>
</feature>
<keyword evidence="5 8" id="KW-0472">Membrane</keyword>
<evidence type="ECO:0000256" key="3">
    <source>
        <dbReference type="ARBA" id="ARBA00022692"/>
    </source>
</evidence>
<dbReference type="GO" id="GO:0022857">
    <property type="term" value="F:transmembrane transporter activity"/>
    <property type="evidence" value="ECO:0007669"/>
    <property type="project" value="InterPro"/>
</dbReference>
<feature type="transmembrane region" description="Helical" evidence="8">
    <location>
        <begin position="267"/>
        <end position="287"/>
    </location>
</feature>
<keyword evidence="6" id="KW-0175">Coiled coil</keyword>
<evidence type="ECO:0000259" key="9">
    <source>
        <dbReference type="PROSITE" id="PS50850"/>
    </source>
</evidence>
<name>A0A5M8PBH5_9LECA</name>
<dbReference type="PANTHER" id="PTHR43791">
    <property type="entry name" value="PERMEASE-RELATED"/>
    <property type="match status" value="1"/>
</dbReference>
<evidence type="ECO:0000256" key="6">
    <source>
        <dbReference type="SAM" id="Coils"/>
    </source>
</evidence>
<keyword evidence="4 8" id="KW-1133">Transmembrane helix</keyword>
<comment type="subcellular location">
    <subcellularLocation>
        <location evidence="1">Membrane</location>
        <topology evidence="1">Multi-pass membrane protein</topology>
    </subcellularLocation>
</comment>
<evidence type="ECO:0000313" key="10">
    <source>
        <dbReference type="EMBL" id="KAA6406637.1"/>
    </source>
</evidence>
<comment type="caution">
    <text evidence="10">The sequence shown here is derived from an EMBL/GenBank/DDBJ whole genome shotgun (WGS) entry which is preliminary data.</text>
</comment>
<dbReference type="OrthoDB" id="6730379at2759"/>
<dbReference type="InterPro" id="IPR036259">
    <property type="entry name" value="MFS_trans_sf"/>
</dbReference>
<keyword evidence="2" id="KW-0813">Transport</keyword>
<evidence type="ECO:0000256" key="2">
    <source>
        <dbReference type="ARBA" id="ARBA00022448"/>
    </source>
</evidence>
<accession>A0A5M8PBH5</accession>
<feature type="compositionally biased region" description="Pro residues" evidence="7">
    <location>
        <begin position="1"/>
        <end position="17"/>
    </location>
</feature>
<evidence type="ECO:0000313" key="11">
    <source>
        <dbReference type="Proteomes" id="UP000324767"/>
    </source>
</evidence>
<feature type="domain" description="Major facilitator superfamily (MFS) profile" evidence="9">
    <location>
        <begin position="89"/>
        <end position="519"/>
    </location>
</feature>
<evidence type="ECO:0000256" key="1">
    <source>
        <dbReference type="ARBA" id="ARBA00004141"/>
    </source>
</evidence>
<feature type="transmembrane region" description="Helical" evidence="8">
    <location>
        <begin position="463"/>
        <end position="485"/>
    </location>
</feature>
<dbReference type="PANTHER" id="PTHR43791:SF40">
    <property type="entry name" value="THIAMINE PATHWAY TRANSPORTER THI73"/>
    <property type="match status" value="1"/>
</dbReference>
<dbReference type="Proteomes" id="UP000324767">
    <property type="component" value="Unassembled WGS sequence"/>
</dbReference>
<gene>
    <name evidence="10" type="ORF">FRX48_09569</name>
</gene>
<evidence type="ECO:0000256" key="4">
    <source>
        <dbReference type="ARBA" id="ARBA00022989"/>
    </source>
</evidence>
<feature type="transmembrane region" description="Helical" evidence="8">
    <location>
        <begin position="178"/>
        <end position="199"/>
    </location>
</feature>
<reference evidence="10 11" key="1">
    <citation type="submission" date="2019-09" db="EMBL/GenBank/DDBJ databases">
        <title>The hologenome of the rock-dwelling lichen Lasallia pustulata.</title>
        <authorList>
            <person name="Greshake Tzovaras B."/>
            <person name="Segers F."/>
            <person name="Bicker A."/>
            <person name="Dal Grande F."/>
            <person name="Otte J."/>
            <person name="Hankeln T."/>
            <person name="Schmitt I."/>
            <person name="Ebersberger I."/>
        </authorList>
    </citation>
    <scope>NUCLEOTIDE SEQUENCE [LARGE SCALE GENOMIC DNA]</scope>
    <source>
        <strain evidence="10">A1-1</strain>
    </source>
</reference>
<sequence length="560" mass="60547">MSPPPSPALPSPLPSASPPEKLSPFAALDGRKPSTASALVTVTTLREADEALTFLENHPRAAEIAQQGAAILEDPVQLKKLVRKIDGTIAPLLAGVYFLQFLDKTTLAYTAVMGIRAETHLVGQDYSDLMVGSRLALGSWWVAADCLGLAGAVGFLATEFPTQYLAQHLSRIGRYLGVNIMIWGLILGCHAACTNFAGLAVARTLLGVFESCVAPILVLIIAMWYKKEEQGRRVSWFYVCNSLTQIFGGLVAYGVSFTHGKFASWRIFYIAIGALTMVIGLVVCIFLPDSPVKARRFTDAEKVAALLRVKGNQSGTQNSHLKKDQVFETFKDVRVWLVCLATLLSSIPNGGLSNFSSILLTTFGYTSRQALVLNAPSGAIGAICVLSVGYLSDKWRDRSLVMMICIFPTIVGAGLMIGLDPKGIPKNKAGLLAASFLTGTFGAAFMLLLAWNASNIAGHSKKVTANALTLVSFCVGNILGTQTFQAKQAPGYISGKISIIATLSALCFVVVGLRLYNDWLNRENERALAEMSEAEKDELREKMAFADQTDRKNVFFKYTH</sequence>
<feature type="transmembrane region" description="Helical" evidence="8">
    <location>
        <begin position="400"/>
        <end position="419"/>
    </location>
</feature>
<feature type="coiled-coil region" evidence="6">
    <location>
        <begin position="517"/>
        <end position="549"/>
    </location>
</feature>
<dbReference type="InterPro" id="IPR011701">
    <property type="entry name" value="MFS"/>
</dbReference>
<organism evidence="10 11">
    <name type="scientific">Lasallia pustulata</name>
    <dbReference type="NCBI Taxonomy" id="136370"/>
    <lineage>
        <taxon>Eukaryota</taxon>
        <taxon>Fungi</taxon>
        <taxon>Dikarya</taxon>
        <taxon>Ascomycota</taxon>
        <taxon>Pezizomycotina</taxon>
        <taxon>Lecanoromycetes</taxon>
        <taxon>OSLEUM clade</taxon>
        <taxon>Umbilicariomycetidae</taxon>
        <taxon>Umbilicariales</taxon>
        <taxon>Umbilicariaceae</taxon>
        <taxon>Lasallia</taxon>
    </lineage>
</organism>
<dbReference type="SUPFAM" id="SSF103473">
    <property type="entry name" value="MFS general substrate transporter"/>
    <property type="match status" value="1"/>
</dbReference>
<feature type="transmembrane region" description="Helical" evidence="8">
    <location>
        <begin position="236"/>
        <end position="255"/>
    </location>
</feature>
<feature type="transmembrane region" description="Helical" evidence="8">
    <location>
        <begin position="431"/>
        <end position="451"/>
    </location>
</feature>
<feature type="transmembrane region" description="Helical" evidence="8">
    <location>
        <begin position="138"/>
        <end position="157"/>
    </location>
</feature>
<dbReference type="InterPro" id="IPR020846">
    <property type="entry name" value="MFS_dom"/>
</dbReference>
<dbReference type="Pfam" id="PF07690">
    <property type="entry name" value="MFS_1"/>
    <property type="match status" value="1"/>
</dbReference>
<evidence type="ECO:0000256" key="5">
    <source>
        <dbReference type="ARBA" id="ARBA00023136"/>
    </source>
</evidence>
<dbReference type="Gene3D" id="1.20.1250.20">
    <property type="entry name" value="MFS general substrate transporter like domains"/>
    <property type="match status" value="2"/>
</dbReference>
<proteinExistence type="predicted"/>
<evidence type="ECO:0000256" key="7">
    <source>
        <dbReference type="SAM" id="MobiDB-lite"/>
    </source>
</evidence>
<dbReference type="PROSITE" id="PS50850">
    <property type="entry name" value="MFS"/>
    <property type="match status" value="1"/>
</dbReference>
<feature type="transmembrane region" description="Helical" evidence="8">
    <location>
        <begin position="497"/>
        <end position="516"/>
    </location>
</feature>
<feature type="region of interest" description="Disordered" evidence="7">
    <location>
        <begin position="1"/>
        <end position="28"/>
    </location>
</feature>
<protein>
    <submittedName>
        <fullName evidence="10">MFS ACS allantoate permease</fullName>
    </submittedName>
</protein>
<keyword evidence="3 8" id="KW-0812">Transmembrane</keyword>
<dbReference type="EMBL" id="VXIT01000024">
    <property type="protein sequence ID" value="KAA6406637.1"/>
    <property type="molecule type" value="Genomic_DNA"/>
</dbReference>
<feature type="transmembrane region" description="Helical" evidence="8">
    <location>
        <begin position="333"/>
        <end position="351"/>
    </location>
</feature>
<dbReference type="GO" id="GO:0016020">
    <property type="term" value="C:membrane"/>
    <property type="evidence" value="ECO:0007669"/>
    <property type="project" value="UniProtKB-SubCell"/>
</dbReference>
<feature type="transmembrane region" description="Helical" evidence="8">
    <location>
        <begin position="205"/>
        <end position="224"/>
    </location>
</feature>
<dbReference type="AlphaFoldDB" id="A0A5M8PBH5"/>